<dbReference type="InterPro" id="IPR036388">
    <property type="entry name" value="WH-like_DNA-bd_sf"/>
</dbReference>
<feature type="domain" description="HTH hxlR-type" evidence="4">
    <location>
        <begin position="41"/>
        <end position="139"/>
    </location>
</feature>
<dbReference type="GO" id="GO:0003677">
    <property type="term" value="F:DNA binding"/>
    <property type="evidence" value="ECO:0007669"/>
    <property type="project" value="UniProtKB-KW"/>
</dbReference>
<evidence type="ECO:0000256" key="1">
    <source>
        <dbReference type="ARBA" id="ARBA00023015"/>
    </source>
</evidence>
<dbReference type="EMBL" id="LJRR01000139">
    <property type="protein sequence ID" value="KPZ18745.1"/>
    <property type="molecule type" value="Genomic_DNA"/>
</dbReference>
<dbReference type="PROSITE" id="PS51118">
    <property type="entry name" value="HTH_HXLR"/>
    <property type="match status" value="1"/>
</dbReference>
<dbReference type="Proteomes" id="UP000050317">
    <property type="component" value="Unassembled WGS sequence"/>
</dbReference>
<dbReference type="PANTHER" id="PTHR33204">
    <property type="entry name" value="TRANSCRIPTIONAL REGULATOR, MARR FAMILY"/>
    <property type="match status" value="1"/>
</dbReference>
<dbReference type="Gene3D" id="1.10.10.10">
    <property type="entry name" value="Winged helix-like DNA-binding domain superfamily/Winged helix DNA-binding domain"/>
    <property type="match status" value="1"/>
</dbReference>
<dbReference type="Pfam" id="PF01638">
    <property type="entry name" value="HxlR"/>
    <property type="match status" value="1"/>
</dbReference>
<evidence type="ECO:0000313" key="6">
    <source>
        <dbReference type="Proteomes" id="UP000050317"/>
    </source>
</evidence>
<evidence type="ECO:0000259" key="4">
    <source>
        <dbReference type="PROSITE" id="PS51118"/>
    </source>
</evidence>
<name>A0A0N8TFB7_9PSED</name>
<comment type="caution">
    <text evidence="5">The sequence shown here is derived from an EMBL/GenBank/DDBJ whole genome shotgun (WGS) entry which is preliminary data.</text>
</comment>
<evidence type="ECO:0000256" key="2">
    <source>
        <dbReference type="ARBA" id="ARBA00023125"/>
    </source>
</evidence>
<evidence type="ECO:0000256" key="3">
    <source>
        <dbReference type="ARBA" id="ARBA00023163"/>
    </source>
</evidence>
<gene>
    <name evidence="5" type="ORF">ALO40_05358</name>
</gene>
<sequence>MLRLPFCNLVTRWKLAIRQRNTPAMSLKMRKSKVNHPVPECAVAACMWLLGGVWTPNLLWSLSSGPRRFGELRVDIPGISAKMLSVRLKEMEEKGVVVRTVLATSPPSAKYSLSELGLELLPAIEAIAKIGYRLKMQGELVKTWK</sequence>
<dbReference type="InterPro" id="IPR036390">
    <property type="entry name" value="WH_DNA-bd_sf"/>
</dbReference>
<keyword evidence="1" id="KW-0805">Transcription regulation</keyword>
<keyword evidence="2" id="KW-0238">DNA-binding</keyword>
<dbReference type="SUPFAM" id="SSF46785">
    <property type="entry name" value="Winged helix' DNA-binding domain"/>
    <property type="match status" value="1"/>
</dbReference>
<protein>
    <recommendedName>
        <fullName evidence="4">HTH hxlR-type domain-containing protein</fullName>
    </recommendedName>
</protein>
<accession>A0A0N8TFB7</accession>
<reference evidence="5 6" key="1">
    <citation type="submission" date="2015-09" db="EMBL/GenBank/DDBJ databases">
        <title>Genome announcement of multiple Pseudomonas syringae strains.</title>
        <authorList>
            <person name="Thakur S."/>
            <person name="Wang P.W."/>
            <person name="Gong Y."/>
            <person name="Weir B.S."/>
            <person name="Guttman D.S."/>
        </authorList>
    </citation>
    <scope>NUCLEOTIDE SEQUENCE [LARGE SCALE GENOMIC DNA]</scope>
    <source>
        <strain evidence="5 6">ICMP3963</strain>
    </source>
</reference>
<evidence type="ECO:0000313" key="5">
    <source>
        <dbReference type="EMBL" id="KPZ18745.1"/>
    </source>
</evidence>
<dbReference type="InterPro" id="IPR002577">
    <property type="entry name" value="HTH_HxlR"/>
</dbReference>
<dbReference type="PATRIC" id="fig|251703.9.peg.3867"/>
<dbReference type="AlphaFoldDB" id="A0A0N8TFB7"/>
<proteinExistence type="predicted"/>
<keyword evidence="3" id="KW-0804">Transcription</keyword>
<organism evidence="5 6">
    <name type="scientific">Pseudomonas syringae pv. viburni</name>
    <dbReference type="NCBI Taxonomy" id="251703"/>
    <lineage>
        <taxon>Bacteria</taxon>
        <taxon>Pseudomonadati</taxon>
        <taxon>Pseudomonadota</taxon>
        <taxon>Gammaproteobacteria</taxon>
        <taxon>Pseudomonadales</taxon>
        <taxon>Pseudomonadaceae</taxon>
        <taxon>Pseudomonas</taxon>
    </lineage>
</organism>